<gene>
    <name evidence="2" type="ORF">SAMN05444584_1056</name>
</gene>
<feature type="domain" description="CYTH" evidence="1">
    <location>
        <begin position="1"/>
        <end position="203"/>
    </location>
</feature>
<dbReference type="GO" id="GO:0050355">
    <property type="term" value="F:inorganic triphosphate phosphatase activity"/>
    <property type="evidence" value="ECO:0007669"/>
    <property type="project" value="InterPro"/>
</dbReference>
<evidence type="ECO:0000313" key="3">
    <source>
        <dbReference type="Proteomes" id="UP000243463"/>
    </source>
</evidence>
<organism evidence="2 3">
    <name type="scientific">Acinetobacter apis</name>
    <dbReference type="NCBI Taxonomy" id="1229165"/>
    <lineage>
        <taxon>Bacteria</taxon>
        <taxon>Pseudomonadati</taxon>
        <taxon>Pseudomonadota</taxon>
        <taxon>Gammaproteobacteria</taxon>
        <taxon>Moraxellales</taxon>
        <taxon>Moraxellaceae</taxon>
        <taxon>Acinetobacter</taxon>
    </lineage>
</organism>
<dbReference type="GO" id="GO:0046872">
    <property type="term" value="F:metal ion binding"/>
    <property type="evidence" value="ECO:0007669"/>
    <property type="project" value="TreeGrafter"/>
</dbReference>
<dbReference type="SUPFAM" id="SSF55154">
    <property type="entry name" value="CYTH-like phosphatases"/>
    <property type="match status" value="1"/>
</dbReference>
<dbReference type="InterPro" id="IPR033469">
    <property type="entry name" value="CYTH-like_dom_sf"/>
</dbReference>
<reference evidence="3" key="1">
    <citation type="submission" date="2017-06" db="EMBL/GenBank/DDBJ databases">
        <authorList>
            <person name="Varghese N."/>
            <person name="Submissions S."/>
        </authorList>
    </citation>
    <scope>NUCLEOTIDE SEQUENCE [LARGE SCALE GENOMIC DNA]</scope>
    <source>
        <strain evidence="3">ANC 5114</strain>
    </source>
</reference>
<dbReference type="PROSITE" id="PS51707">
    <property type="entry name" value="CYTH"/>
    <property type="match status" value="1"/>
</dbReference>
<sequence length="470" mass="53925">MYEVELKLQIPKQKKAQIQKAVQALSPQTIALHAQYFDTDDFILAQHFIAIRLRKEHQAWTQTLKSAGKNALERYENDVHRGEFSDVPALDLTVYEHDVLATKALQPIIHNGQFLLVRMQFETVVERTYQVVEHQGAQIEICLDLGHLGNSTHQEEICEIEFELVSGSPLALIDLVQIWVKKYGIWLDIRSKAERGNLIARSLLVSPAKKTTYPIFSSHSRLAEAFPRFLLHYTQSFLPHLAAIADQIAEQEHYIQAEKSLAHVLYLTTEFDAEQQWIASQHIQSLQHIQKQLQHYLALSAVDQRLNDTLTEHQLNGLSKGVTQLQAQLAKDIITSDVTWAVLELLRLGFKDATVFADDLPNTSWHDALKQQHKQIKNSPIYTVFESLSDASLSTIVKLDLLHHYLNKKSYVPAKFVYAAQDVIRINLADEQIAALRMLKTEQFLLTGWLLAEKEYTLKRYEKQWAKLNP</sequence>
<accession>A0A217EFN1</accession>
<proteinExistence type="predicted"/>
<name>A0A217EFN1_9GAMM</name>
<dbReference type="PANTHER" id="PTHR39569:SF1">
    <property type="entry name" value="INORGANIC TRIPHOSPHATASE"/>
    <property type="match status" value="1"/>
</dbReference>
<evidence type="ECO:0000259" key="1">
    <source>
        <dbReference type="PROSITE" id="PS51707"/>
    </source>
</evidence>
<dbReference type="Gene3D" id="2.40.320.10">
    <property type="entry name" value="Hypothetical Protein Pfu-838710-001"/>
    <property type="match status" value="1"/>
</dbReference>
<protein>
    <submittedName>
        <fullName evidence="2">CYTH domain-containing protein</fullName>
    </submittedName>
</protein>
<dbReference type="CDD" id="cd07756">
    <property type="entry name" value="CYTH-like_Pase_CHAD"/>
    <property type="match status" value="1"/>
</dbReference>
<dbReference type="InterPro" id="IPR023577">
    <property type="entry name" value="CYTH_domain"/>
</dbReference>
<dbReference type="InterPro" id="IPR039013">
    <property type="entry name" value="YgiF"/>
</dbReference>
<evidence type="ECO:0000313" key="2">
    <source>
        <dbReference type="EMBL" id="SNQ29122.1"/>
    </source>
</evidence>
<dbReference type="Proteomes" id="UP000243463">
    <property type="component" value="Unassembled WGS sequence"/>
</dbReference>
<dbReference type="EMBL" id="FZLN01000001">
    <property type="protein sequence ID" value="SNQ29122.1"/>
    <property type="molecule type" value="Genomic_DNA"/>
</dbReference>
<dbReference type="SMART" id="SM01118">
    <property type="entry name" value="CYTH"/>
    <property type="match status" value="1"/>
</dbReference>
<dbReference type="PANTHER" id="PTHR39569">
    <property type="entry name" value="INORGANIC TRIPHOSPHATASE"/>
    <property type="match status" value="1"/>
</dbReference>
<keyword evidence="3" id="KW-1185">Reference proteome</keyword>
<dbReference type="Pfam" id="PF01928">
    <property type="entry name" value="CYTH"/>
    <property type="match status" value="1"/>
</dbReference>
<dbReference type="AlphaFoldDB" id="A0A217EFN1"/>